<proteinExistence type="predicted"/>
<organism evidence="2 3">
    <name type="scientific">Ginsengibacter hankyongi</name>
    <dbReference type="NCBI Taxonomy" id="2607284"/>
    <lineage>
        <taxon>Bacteria</taxon>
        <taxon>Pseudomonadati</taxon>
        <taxon>Bacteroidota</taxon>
        <taxon>Chitinophagia</taxon>
        <taxon>Chitinophagales</taxon>
        <taxon>Chitinophagaceae</taxon>
        <taxon>Ginsengibacter</taxon>
    </lineage>
</organism>
<name>A0A5J5IAI3_9BACT</name>
<dbReference type="RefSeq" id="WP_150416941.1">
    <property type="nucleotide sequence ID" value="NZ_VYQF01000012.1"/>
</dbReference>
<dbReference type="AlphaFoldDB" id="A0A5J5IAI3"/>
<sequence>MRILFTCVIIVFATAVQAQTTLPGSFQNNLGGNAFAGDSNVYNSGPRKKWFISSYSGFATGYNFFQRRGTPFMAAPLGLQLNRRLSNNVYAFAGVTAAPTYHNFNHAFLTADANKLNPYNGFYQPANFSMYSAASLGLMYINNARTFSVSGSIGVERNSYPFLYNNQFNTTRQNNTLFFSK</sequence>
<keyword evidence="1" id="KW-0732">Signal</keyword>
<dbReference type="EMBL" id="VYQF01000012">
    <property type="protein sequence ID" value="KAA9035521.1"/>
    <property type="molecule type" value="Genomic_DNA"/>
</dbReference>
<dbReference type="Proteomes" id="UP000326903">
    <property type="component" value="Unassembled WGS sequence"/>
</dbReference>
<keyword evidence="3" id="KW-1185">Reference proteome</keyword>
<reference evidence="2 3" key="1">
    <citation type="submission" date="2019-09" db="EMBL/GenBank/DDBJ databases">
        <title>Draft genome sequence of Ginsengibacter sp. BR5-29.</title>
        <authorList>
            <person name="Im W.-T."/>
        </authorList>
    </citation>
    <scope>NUCLEOTIDE SEQUENCE [LARGE SCALE GENOMIC DNA]</scope>
    <source>
        <strain evidence="2 3">BR5-29</strain>
    </source>
</reference>
<gene>
    <name evidence="2" type="ORF">FW778_21425</name>
</gene>
<comment type="caution">
    <text evidence="2">The sequence shown here is derived from an EMBL/GenBank/DDBJ whole genome shotgun (WGS) entry which is preliminary data.</text>
</comment>
<evidence type="ECO:0000313" key="3">
    <source>
        <dbReference type="Proteomes" id="UP000326903"/>
    </source>
</evidence>
<protein>
    <recommendedName>
        <fullName evidence="4">Outer membrane protein beta-barrel domain-containing protein</fullName>
    </recommendedName>
</protein>
<evidence type="ECO:0000313" key="2">
    <source>
        <dbReference type="EMBL" id="KAA9035521.1"/>
    </source>
</evidence>
<feature type="chain" id="PRO_5023806854" description="Outer membrane protein beta-barrel domain-containing protein" evidence="1">
    <location>
        <begin position="19"/>
        <end position="181"/>
    </location>
</feature>
<feature type="signal peptide" evidence="1">
    <location>
        <begin position="1"/>
        <end position="18"/>
    </location>
</feature>
<evidence type="ECO:0000256" key="1">
    <source>
        <dbReference type="SAM" id="SignalP"/>
    </source>
</evidence>
<accession>A0A5J5IAI3</accession>
<evidence type="ECO:0008006" key="4">
    <source>
        <dbReference type="Google" id="ProtNLM"/>
    </source>
</evidence>